<dbReference type="RefSeq" id="WP_062748817.1">
    <property type="nucleotide sequence ID" value="NZ_CP101614.1"/>
</dbReference>
<dbReference type="OrthoDB" id="6925984at2"/>
<dbReference type="SUPFAM" id="SSF51905">
    <property type="entry name" value="FAD/NAD(P)-binding domain"/>
    <property type="match status" value="1"/>
</dbReference>
<name>A0A4U3ERX2_9GAMM</name>
<dbReference type="Gene3D" id="3.30.9.10">
    <property type="entry name" value="D-Amino Acid Oxidase, subunit A, domain 2"/>
    <property type="match status" value="1"/>
</dbReference>
<comment type="caution">
    <text evidence="4">The sequence shown here is derived from an EMBL/GenBank/DDBJ whole genome shotgun (WGS) entry which is preliminary data.</text>
</comment>
<organism evidence="4 5">
    <name type="scientific">Erwinia persicina</name>
    <dbReference type="NCBI Taxonomy" id="55211"/>
    <lineage>
        <taxon>Bacteria</taxon>
        <taxon>Pseudomonadati</taxon>
        <taxon>Pseudomonadota</taxon>
        <taxon>Gammaproteobacteria</taxon>
        <taxon>Enterobacterales</taxon>
        <taxon>Erwiniaceae</taxon>
        <taxon>Erwinia</taxon>
    </lineage>
</organism>
<keyword evidence="6" id="KW-1185">Reference proteome</keyword>
<sequence length="433" mass="47608">MDIRIDALNYYTATKKYDLHFAPLREDLDVDVVIIGGGFSGINTALELAEKGVTRVAVLEARHLGYGGSGRNGGQVMAGIGHDIGVVQKYVGREGMATLFSMANLGAGIIRERIARYQIKADFIPGYAYLAYNARQEKTLRLWQKAFKAATPDVEIELFTGAGVQNVVGSSCYTCALKHMGGGQIHSLNMLLGSAAAAAGLGVQIYENSPVVEVTYGPRVRVRTATGTISAQKLLWACDSFLNHLEPELDRKTLVTYSYQMATAPLSEALIERISPIRGAFSDIRPVINYYRVTAENRLLFGSATRFIEYTPHDFAAWNRTLLLQIFPYLNNVRTDFVWGGPMACSANLFPQIGTLREHRNVFYVQGYSGFGVTPSHIICKVLAEGMTEGSARYDLMSRIPHATIYGRDAFRLALMTAGKLFHQAAGFFNGRS</sequence>
<dbReference type="PANTHER" id="PTHR13847:SF194">
    <property type="entry name" value="OXIDOREDUCTASE"/>
    <property type="match status" value="1"/>
</dbReference>
<dbReference type="InterPro" id="IPR006076">
    <property type="entry name" value="FAD-dep_OxRdtase"/>
</dbReference>
<protein>
    <submittedName>
        <fullName evidence="4">FAD-binding oxidoreductase</fullName>
    </submittedName>
</protein>
<dbReference type="EMBL" id="QGAC01000040">
    <property type="protein sequence ID" value="TKJ83271.1"/>
    <property type="molecule type" value="Genomic_DNA"/>
</dbReference>
<proteinExistence type="predicted"/>
<accession>A0A4U3ERX2</accession>
<dbReference type="Gene3D" id="3.50.50.60">
    <property type="entry name" value="FAD/NAD(P)-binding domain"/>
    <property type="match status" value="1"/>
</dbReference>
<evidence type="ECO:0000313" key="6">
    <source>
        <dbReference type="Proteomes" id="UP000661012"/>
    </source>
</evidence>
<evidence type="ECO:0000259" key="2">
    <source>
        <dbReference type="Pfam" id="PF01266"/>
    </source>
</evidence>
<dbReference type="Proteomes" id="UP000661012">
    <property type="component" value="Unassembled WGS sequence"/>
</dbReference>
<dbReference type="STRING" id="1219360.GCA_001571305_04118"/>
<dbReference type="Pfam" id="PF01266">
    <property type="entry name" value="DAO"/>
    <property type="match status" value="1"/>
</dbReference>
<evidence type="ECO:0000256" key="1">
    <source>
        <dbReference type="ARBA" id="ARBA00023002"/>
    </source>
</evidence>
<evidence type="ECO:0000313" key="3">
    <source>
        <dbReference type="EMBL" id="MBD8108119.1"/>
    </source>
</evidence>
<dbReference type="Proteomes" id="UP000306393">
    <property type="component" value="Unassembled WGS sequence"/>
</dbReference>
<dbReference type="GO" id="GO:0005737">
    <property type="term" value="C:cytoplasm"/>
    <property type="evidence" value="ECO:0007669"/>
    <property type="project" value="TreeGrafter"/>
</dbReference>
<dbReference type="AlphaFoldDB" id="A0A4U3ERX2"/>
<evidence type="ECO:0000313" key="5">
    <source>
        <dbReference type="Proteomes" id="UP000306393"/>
    </source>
</evidence>
<reference evidence="3 6" key="2">
    <citation type="journal article" date="2020" name="FEMS Microbiol. Ecol.">
        <title>Temporal dynamics of bacterial communities during seed development and maturation.</title>
        <authorList>
            <person name="Chesneau G."/>
            <person name="Torres-Cortes G."/>
            <person name="Briand M."/>
            <person name="Darrasse A."/>
            <person name="Preveaux A."/>
            <person name="Marais C."/>
            <person name="Jacques M.A."/>
            <person name="Shade A."/>
            <person name="Barret M."/>
        </authorList>
    </citation>
    <scope>NUCLEOTIDE SEQUENCE [LARGE SCALE GENOMIC DNA]</scope>
    <source>
        <strain evidence="3 6">CFBP13732</strain>
    </source>
</reference>
<feature type="domain" description="FAD dependent oxidoreductase" evidence="2">
    <location>
        <begin position="31"/>
        <end position="385"/>
    </location>
</feature>
<reference evidence="4 5" key="1">
    <citation type="journal article" date="2019" name="Sci. Rep.">
        <title>Differences in resource use lead to coexistence of seed-transmitted microbial populations.</title>
        <authorList>
            <person name="Torres-Cortes G."/>
            <person name="Garcia B.J."/>
            <person name="Compant S."/>
            <person name="Rezki S."/>
            <person name="Jones P."/>
            <person name="Preveaux A."/>
            <person name="Briand M."/>
            <person name="Roulet A."/>
            <person name="Bouchez O."/>
            <person name="Jacobson D."/>
            <person name="Barret M."/>
        </authorList>
    </citation>
    <scope>NUCLEOTIDE SEQUENCE [LARGE SCALE GENOMIC DNA]</scope>
    <source>
        <strain evidence="4 5">CFBP13511</strain>
    </source>
</reference>
<gene>
    <name evidence="4" type="ORF">EpCFBP13511_23155</name>
    <name evidence="3" type="ORF">IFT93_17125</name>
</gene>
<keyword evidence="1" id="KW-0560">Oxidoreductase</keyword>
<evidence type="ECO:0000313" key="4">
    <source>
        <dbReference type="EMBL" id="TKJ83271.1"/>
    </source>
</evidence>
<dbReference type="GO" id="GO:0016491">
    <property type="term" value="F:oxidoreductase activity"/>
    <property type="evidence" value="ECO:0007669"/>
    <property type="project" value="UniProtKB-KW"/>
</dbReference>
<dbReference type="PANTHER" id="PTHR13847">
    <property type="entry name" value="SARCOSINE DEHYDROGENASE-RELATED"/>
    <property type="match status" value="1"/>
</dbReference>
<dbReference type="EMBL" id="JACYNN010000015">
    <property type="protein sequence ID" value="MBD8108119.1"/>
    <property type="molecule type" value="Genomic_DNA"/>
</dbReference>
<dbReference type="InterPro" id="IPR036188">
    <property type="entry name" value="FAD/NAD-bd_sf"/>
</dbReference>